<keyword evidence="2" id="KW-1185">Reference proteome</keyword>
<name>A0AAD7ZV54_DIPPU</name>
<organism evidence="1 2">
    <name type="scientific">Diploptera punctata</name>
    <name type="common">Pacific beetle cockroach</name>
    <dbReference type="NCBI Taxonomy" id="6984"/>
    <lineage>
        <taxon>Eukaryota</taxon>
        <taxon>Metazoa</taxon>
        <taxon>Ecdysozoa</taxon>
        <taxon>Arthropoda</taxon>
        <taxon>Hexapoda</taxon>
        <taxon>Insecta</taxon>
        <taxon>Pterygota</taxon>
        <taxon>Neoptera</taxon>
        <taxon>Polyneoptera</taxon>
        <taxon>Dictyoptera</taxon>
        <taxon>Blattodea</taxon>
        <taxon>Blaberoidea</taxon>
        <taxon>Blaberidae</taxon>
        <taxon>Diplopterinae</taxon>
        <taxon>Diploptera</taxon>
    </lineage>
</organism>
<dbReference type="AlphaFoldDB" id="A0AAD7ZV54"/>
<gene>
    <name evidence="1" type="ORF">L9F63_019695</name>
</gene>
<proteinExistence type="predicted"/>
<reference evidence="1" key="2">
    <citation type="submission" date="2023-05" db="EMBL/GenBank/DDBJ databases">
        <authorList>
            <person name="Fouks B."/>
        </authorList>
    </citation>
    <scope>NUCLEOTIDE SEQUENCE</scope>
    <source>
        <strain evidence="1">Stay&amp;Tobe</strain>
        <tissue evidence="1">Testes</tissue>
    </source>
</reference>
<protein>
    <submittedName>
        <fullName evidence="1">Uncharacterized protein</fullName>
    </submittedName>
</protein>
<dbReference type="EMBL" id="JASPKZ010006849">
    <property type="protein sequence ID" value="KAJ9586712.1"/>
    <property type="molecule type" value="Genomic_DNA"/>
</dbReference>
<evidence type="ECO:0000313" key="2">
    <source>
        <dbReference type="Proteomes" id="UP001233999"/>
    </source>
</evidence>
<comment type="caution">
    <text evidence="1">The sequence shown here is derived from an EMBL/GenBank/DDBJ whole genome shotgun (WGS) entry which is preliminary data.</text>
</comment>
<sequence length="166" mass="19764">TKHSYLLEVLLRNSGPMALVPFQTDTYSRFLHPKKPWLVECRLSRPTFLPQLRSASSFNRLLSKFNSWSLFDDDVYDSAQLSRVYDKRRRFELQKMQNSRGNMCHYSADMCHYMDDMWSASWLASSRYSDNMCEEFKVEVKSEGEHIDYIDIKRETFRTSEDAELE</sequence>
<feature type="non-terminal residue" evidence="1">
    <location>
        <position position="1"/>
    </location>
</feature>
<dbReference type="Proteomes" id="UP001233999">
    <property type="component" value="Unassembled WGS sequence"/>
</dbReference>
<accession>A0AAD7ZV54</accession>
<reference evidence="1" key="1">
    <citation type="journal article" date="2023" name="IScience">
        <title>Live-bearing cockroach genome reveals convergent evolutionary mechanisms linked to viviparity in insects and beyond.</title>
        <authorList>
            <person name="Fouks B."/>
            <person name="Harrison M.C."/>
            <person name="Mikhailova A.A."/>
            <person name="Marchal E."/>
            <person name="English S."/>
            <person name="Carruthers M."/>
            <person name="Jennings E.C."/>
            <person name="Chiamaka E.L."/>
            <person name="Frigard R.A."/>
            <person name="Pippel M."/>
            <person name="Attardo G.M."/>
            <person name="Benoit J.B."/>
            <person name="Bornberg-Bauer E."/>
            <person name="Tobe S.S."/>
        </authorList>
    </citation>
    <scope>NUCLEOTIDE SEQUENCE</scope>
    <source>
        <strain evidence="1">Stay&amp;Tobe</strain>
    </source>
</reference>
<feature type="non-terminal residue" evidence="1">
    <location>
        <position position="166"/>
    </location>
</feature>
<evidence type="ECO:0000313" key="1">
    <source>
        <dbReference type="EMBL" id="KAJ9586712.1"/>
    </source>
</evidence>